<dbReference type="InterPro" id="IPR025411">
    <property type="entry name" value="DUF4136"/>
</dbReference>
<feature type="domain" description="DUF4136" evidence="1">
    <location>
        <begin position="36"/>
        <end position="213"/>
    </location>
</feature>
<dbReference type="RefSeq" id="WP_084812188.1">
    <property type="nucleotide sequence ID" value="NZ_JRYR02000001.1"/>
</dbReference>
<gene>
    <name evidence="2" type="ORF">NH26_14540</name>
</gene>
<dbReference type="PROSITE" id="PS51257">
    <property type="entry name" value="PROKAR_LIPOPROTEIN"/>
    <property type="match status" value="1"/>
</dbReference>
<evidence type="ECO:0000313" key="2">
    <source>
        <dbReference type="EMBL" id="OHX67476.1"/>
    </source>
</evidence>
<evidence type="ECO:0000313" key="3">
    <source>
        <dbReference type="Proteomes" id="UP000179797"/>
    </source>
</evidence>
<protein>
    <recommendedName>
        <fullName evidence="1">DUF4136 domain-containing protein</fullName>
    </recommendedName>
</protein>
<dbReference type="STRING" id="915059.NH26_14540"/>
<dbReference type="Pfam" id="PF13590">
    <property type="entry name" value="DUF4136"/>
    <property type="match status" value="1"/>
</dbReference>
<comment type="caution">
    <text evidence="2">The sequence shown here is derived from an EMBL/GenBank/DDBJ whole genome shotgun (WGS) entry which is preliminary data.</text>
</comment>
<reference evidence="2 3" key="1">
    <citation type="journal article" date="2012" name="Int. J. Syst. Evol. Microbiol.">
        <title>Flammeovirga pacifica sp. nov., isolated from deep-sea sediment.</title>
        <authorList>
            <person name="Xu H."/>
            <person name="Fu Y."/>
            <person name="Yang N."/>
            <person name="Ding Z."/>
            <person name="Lai Q."/>
            <person name="Zeng R."/>
        </authorList>
    </citation>
    <scope>NUCLEOTIDE SEQUENCE [LARGE SCALE GENOMIC DNA]</scope>
    <source>
        <strain evidence="3">DSM 24597 / LMG 26175 / WPAGA1</strain>
    </source>
</reference>
<evidence type="ECO:0000259" key="1">
    <source>
        <dbReference type="Pfam" id="PF13590"/>
    </source>
</evidence>
<keyword evidence="3" id="KW-1185">Reference proteome</keyword>
<dbReference type="Proteomes" id="UP000179797">
    <property type="component" value="Unassembled WGS sequence"/>
</dbReference>
<sequence length="217" mass="24721">MKIIIRSFIKVFLSSLVLISCNNQDYPEEISDYDTVVTKYEPSMSEQFGTAKTFSLPNYVIHPGEDSVTNPIVNPLDEVILAEAKSQMEMAGYQYVDANNAESADLVVLPYGIEVTYVGTWNMYDYWGGYWWNYWGWYGYPPYYGYPVSGVYSFTQGSVVLEIVDNRATIQEGDKEKIPVLWQGIINGSSTNTLDNKVRVEEGIHQMFAQSPYIQTK</sequence>
<dbReference type="EMBL" id="JRYR02000001">
    <property type="protein sequence ID" value="OHX67476.1"/>
    <property type="molecule type" value="Genomic_DNA"/>
</dbReference>
<dbReference type="AlphaFoldDB" id="A0A1S1Z2H2"/>
<organism evidence="2 3">
    <name type="scientific">Flammeovirga pacifica</name>
    <dbReference type="NCBI Taxonomy" id="915059"/>
    <lineage>
        <taxon>Bacteria</taxon>
        <taxon>Pseudomonadati</taxon>
        <taxon>Bacteroidota</taxon>
        <taxon>Cytophagia</taxon>
        <taxon>Cytophagales</taxon>
        <taxon>Flammeovirgaceae</taxon>
        <taxon>Flammeovirga</taxon>
    </lineage>
</organism>
<name>A0A1S1Z2H2_FLAPC</name>
<accession>A0A1S1Z2H2</accession>
<proteinExistence type="predicted"/>
<dbReference type="OrthoDB" id="677831at2"/>
<dbReference type="Gene3D" id="3.30.160.670">
    <property type="match status" value="1"/>
</dbReference>